<protein>
    <submittedName>
        <fullName evidence="4">LytR family transcriptional regulator</fullName>
    </submittedName>
</protein>
<comment type="similarity">
    <text evidence="1">Belongs to the LytR/CpsA/Psr (LCP) family.</text>
</comment>
<dbReference type="Pfam" id="PF03816">
    <property type="entry name" value="LytR_cpsA_psr"/>
    <property type="match status" value="1"/>
</dbReference>
<dbReference type="eggNOG" id="COG1316">
    <property type="taxonomic scope" value="Bacteria"/>
</dbReference>
<evidence type="ECO:0000256" key="2">
    <source>
        <dbReference type="SAM" id="Phobius"/>
    </source>
</evidence>
<accession>F5RMC2</accession>
<dbReference type="InterPro" id="IPR004474">
    <property type="entry name" value="LytR_CpsA_psr"/>
</dbReference>
<reference evidence="4 5" key="1">
    <citation type="submission" date="2011-04" db="EMBL/GenBank/DDBJ databases">
        <authorList>
            <person name="Muzny D."/>
            <person name="Qin X."/>
            <person name="Deng J."/>
            <person name="Jiang H."/>
            <person name="Liu Y."/>
            <person name="Qu J."/>
            <person name="Song X.-Z."/>
            <person name="Zhang L."/>
            <person name="Thornton R."/>
            <person name="Coyle M."/>
            <person name="Francisco L."/>
            <person name="Jackson L."/>
            <person name="Javaid M."/>
            <person name="Korchina V."/>
            <person name="Kovar C."/>
            <person name="Mata R."/>
            <person name="Mathew T."/>
            <person name="Ngo R."/>
            <person name="Nguyen L."/>
            <person name="Nguyen N."/>
            <person name="Okwuonu G."/>
            <person name="Ongeri F."/>
            <person name="Pham C."/>
            <person name="Simmons D."/>
            <person name="Wilczek-Boney K."/>
            <person name="Hale W."/>
            <person name="Jakkamsetti A."/>
            <person name="Pham P."/>
            <person name="Ruth R."/>
            <person name="San Lucas F."/>
            <person name="Warren J."/>
            <person name="Zhang J."/>
            <person name="Zhao Z."/>
            <person name="Zhou C."/>
            <person name="Zhu D."/>
            <person name="Lee S."/>
            <person name="Bess C."/>
            <person name="Blankenburg K."/>
            <person name="Forbes L."/>
            <person name="Fu Q."/>
            <person name="Gubbala S."/>
            <person name="Hirani K."/>
            <person name="Jayaseelan J.C."/>
            <person name="Lara F."/>
            <person name="Munidasa M."/>
            <person name="Palculict T."/>
            <person name="Patil S."/>
            <person name="Pu L.-L."/>
            <person name="Saada N."/>
            <person name="Tang L."/>
            <person name="Weissenberger G."/>
            <person name="Zhu Y."/>
            <person name="Hemphill L."/>
            <person name="Shang Y."/>
            <person name="Youmans B."/>
            <person name="Ayvaz T."/>
            <person name="Ross M."/>
            <person name="Santibanez J."/>
            <person name="Aqrawi P."/>
            <person name="Gross S."/>
            <person name="Joshi V."/>
            <person name="Fowler G."/>
            <person name="Nazareth L."/>
            <person name="Reid J."/>
            <person name="Worley K."/>
            <person name="Petrosino J."/>
            <person name="Highlander S."/>
            <person name="Gibbs R."/>
        </authorList>
    </citation>
    <scope>NUCLEOTIDE SEQUENCE [LARGE SCALE GENOMIC DNA]</scope>
    <source>
        <strain evidence="4 5">DSM 2778</strain>
    </source>
</reference>
<sequence length="349" mass="39806">MSEYDAEELAAQLQSENSRENIKKRRNERKRKRRIAFLRGIFRLICTLVLLVAISIAGYYLIGWGIQAYRDVHDMYEAYLIRQEANRGEVDIRFDGYTNVLVLGLDDSVNVDNAEEKRADAILLISMENATGKVRILNIPRDTWAVMPQNKGETRLSHVYAVGGAPLMVRTINQMFDISIHQYVVIDLATFGQIVDAVGGIDLYVEQNMDYDDPEAGLFIHMRQGYRHLDGKGAEHYLRYRSDDLGDLGRTQRQQKFVKAFYAKLLRVDTLPKVPAIADIIKQNVTTSAELFDSVHIGNVIRKLSIEPPRTIMLPGDFSRDDDTVWIMDRAATDEIIHELFPPEEAGTE</sequence>
<keyword evidence="5" id="KW-1185">Reference proteome</keyword>
<dbReference type="AlphaFoldDB" id="F5RMC2"/>
<evidence type="ECO:0000256" key="1">
    <source>
        <dbReference type="ARBA" id="ARBA00006068"/>
    </source>
</evidence>
<feature type="domain" description="Cell envelope-related transcriptional attenuator" evidence="3">
    <location>
        <begin position="118"/>
        <end position="265"/>
    </location>
</feature>
<dbReference type="Proteomes" id="UP000004067">
    <property type="component" value="Unassembled WGS sequence"/>
</dbReference>
<keyword evidence="2" id="KW-0472">Membrane</keyword>
<dbReference type="RefSeq" id="WP_006306377.1">
    <property type="nucleotide sequence ID" value="NZ_GL892076.1"/>
</dbReference>
<keyword evidence="2" id="KW-1133">Transmembrane helix</keyword>
<dbReference type="PANTHER" id="PTHR33392">
    <property type="entry name" value="POLYISOPRENYL-TEICHOIC ACID--PEPTIDOGLYCAN TEICHOIC ACID TRANSFERASE TAGU"/>
    <property type="match status" value="1"/>
</dbReference>
<organism evidence="4 5">
    <name type="scientific">Centipeda periodontii DSM 2778</name>
    <dbReference type="NCBI Taxonomy" id="888060"/>
    <lineage>
        <taxon>Bacteria</taxon>
        <taxon>Bacillati</taxon>
        <taxon>Bacillota</taxon>
        <taxon>Negativicutes</taxon>
        <taxon>Selenomonadales</taxon>
        <taxon>Selenomonadaceae</taxon>
        <taxon>Centipeda</taxon>
    </lineage>
</organism>
<gene>
    <name evidence="4" type="ORF">HMPREF9081_1408</name>
</gene>
<dbReference type="EMBL" id="AFHQ01000033">
    <property type="protein sequence ID" value="EGK59813.1"/>
    <property type="molecule type" value="Genomic_DNA"/>
</dbReference>
<evidence type="ECO:0000313" key="4">
    <source>
        <dbReference type="EMBL" id="EGK59813.1"/>
    </source>
</evidence>
<dbReference type="HOGENOM" id="CLU_016455_5_3_9"/>
<proteinExistence type="inferred from homology"/>
<dbReference type="PANTHER" id="PTHR33392:SF6">
    <property type="entry name" value="POLYISOPRENYL-TEICHOIC ACID--PEPTIDOGLYCAN TEICHOIC ACID TRANSFERASE TAGU"/>
    <property type="match status" value="1"/>
</dbReference>
<dbReference type="OrthoDB" id="9782542at2"/>
<dbReference type="InterPro" id="IPR050922">
    <property type="entry name" value="LytR/CpsA/Psr_CW_biosynth"/>
</dbReference>
<feature type="transmembrane region" description="Helical" evidence="2">
    <location>
        <begin position="36"/>
        <end position="62"/>
    </location>
</feature>
<dbReference type="STRING" id="888060.HMPREF9081_1408"/>
<dbReference type="Gene3D" id="3.40.630.190">
    <property type="entry name" value="LCP protein"/>
    <property type="match status" value="1"/>
</dbReference>
<evidence type="ECO:0000259" key="3">
    <source>
        <dbReference type="Pfam" id="PF03816"/>
    </source>
</evidence>
<evidence type="ECO:0000313" key="5">
    <source>
        <dbReference type="Proteomes" id="UP000004067"/>
    </source>
</evidence>
<comment type="caution">
    <text evidence="4">The sequence shown here is derived from an EMBL/GenBank/DDBJ whole genome shotgun (WGS) entry which is preliminary data.</text>
</comment>
<dbReference type="NCBIfam" id="TIGR00350">
    <property type="entry name" value="lytR_cpsA_psr"/>
    <property type="match status" value="1"/>
</dbReference>
<keyword evidence="2" id="KW-0812">Transmembrane</keyword>
<name>F5RMC2_9FIRM</name>